<organism evidence="8 9">
    <name type="scientific">Dryococelus australis</name>
    <dbReference type="NCBI Taxonomy" id="614101"/>
    <lineage>
        <taxon>Eukaryota</taxon>
        <taxon>Metazoa</taxon>
        <taxon>Ecdysozoa</taxon>
        <taxon>Arthropoda</taxon>
        <taxon>Hexapoda</taxon>
        <taxon>Insecta</taxon>
        <taxon>Pterygota</taxon>
        <taxon>Neoptera</taxon>
        <taxon>Polyneoptera</taxon>
        <taxon>Phasmatodea</taxon>
        <taxon>Verophasmatodea</taxon>
        <taxon>Anareolatae</taxon>
        <taxon>Phasmatidae</taxon>
        <taxon>Eurycanthinae</taxon>
        <taxon>Dryococelus</taxon>
    </lineage>
</organism>
<dbReference type="Gene3D" id="6.20.210.20">
    <property type="entry name" value="THAP domain"/>
    <property type="match status" value="1"/>
</dbReference>
<evidence type="ECO:0000256" key="6">
    <source>
        <dbReference type="SAM" id="MobiDB-lite"/>
    </source>
</evidence>
<evidence type="ECO:0000313" key="9">
    <source>
        <dbReference type="Proteomes" id="UP001159363"/>
    </source>
</evidence>
<feature type="compositionally biased region" description="Polar residues" evidence="6">
    <location>
        <begin position="520"/>
        <end position="529"/>
    </location>
</feature>
<dbReference type="EMBL" id="JARBHB010000016">
    <property type="protein sequence ID" value="KAJ8866847.1"/>
    <property type="molecule type" value="Genomic_DNA"/>
</dbReference>
<dbReference type="PROSITE" id="PS50950">
    <property type="entry name" value="ZF_THAP"/>
    <property type="match status" value="1"/>
</dbReference>
<proteinExistence type="predicted"/>
<evidence type="ECO:0000256" key="4">
    <source>
        <dbReference type="ARBA" id="ARBA00023125"/>
    </source>
</evidence>
<keyword evidence="1" id="KW-0479">Metal-binding</keyword>
<dbReference type="InterPro" id="IPR006612">
    <property type="entry name" value="THAP_Znf"/>
</dbReference>
<dbReference type="InterPro" id="IPR026516">
    <property type="entry name" value="THAP1/10"/>
</dbReference>
<gene>
    <name evidence="8" type="ORF">PR048_032708</name>
</gene>
<evidence type="ECO:0000256" key="3">
    <source>
        <dbReference type="ARBA" id="ARBA00022833"/>
    </source>
</evidence>
<reference evidence="8 9" key="1">
    <citation type="submission" date="2023-02" db="EMBL/GenBank/DDBJ databases">
        <title>LHISI_Scaffold_Assembly.</title>
        <authorList>
            <person name="Stuart O.P."/>
            <person name="Cleave R."/>
            <person name="Magrath M.J.L."/>
            <person name="Mikheyev A.S."/>
        </authorList>
    </citation>
    <scope>NUCLEOTIDE SEQUENCE [LARGE SCALE GENOMIC DNA]</scope>
    <source>
        <strain evidence="8">Daus_M_001</strain>
        <tissue evidence="8">Leg muscle</tissue>
    </source>
</reference>
<dbReference type="PANTHER" id="PTHR46600">
    <property type="entry name" value="THAP DOMAIN-CONTAINING"/>
    <property type="match status" value="1"/>
</dbReference>
<sequence length="611" mass="68880">MPGCAMQKCRNHSRKTGSAVMYHRFPNDLVTRENWIFACKRYLPDTSRVCSSHFSENNYERDLRSELAGIKINRTLKTDVVPQFCYQMKLVSDLTEMQKRKRHPENSKCEGNKNNRTRVITQELNEQTMCQPGPSQGMSIIQRTYFLENEIIRNASIIFEGRNKREDDSTAAAVTLRSVSRRAYLYFRKNVGLPLAELSTIRKWTRNLKCLPGIQKELLSVLKGRSISMCSRELLTVVLFDEIRNNGPPFQCPIITRGLAFKRKQPIFHDFHKNITKGKLFEVINVVESRFKVIAIVSDMGAGNLSLRKNLKFPQSFFTNQVDVAGEVWVLADIPHLIKLLRNNFLDYGIRLPCGTEASKWQLQQILQDKELSLTPKLDSRMHLNVSGSARQSEVCYAILFSHHTATLLKRKLYMDNNTEDENAISDNVNCENSEIEEDIEDEPEEEKKKTADLSGSAEENALRYLAGYLAHCSKGENFMNKETIIAAPDEGFLHGAAAHCTPVTSRGQTALPSPFSLRIGSTSPSSSLGCRRDRSTSSSPSRRAPGRSGGPCRWVTRSPPMTSAAGSRTRSLRTPTDRSSRSPVCNNTHKFTFTHANTSCAFAAPVVNDL</sequence>
<keyword evidence="9" id="KW-1185">Reference proteome</keyword>
<dbReference type="Proteomes" id="UP001159363">
    <property type="component" value="Chromosome 15"/>
</dbReference>
<protein>
    <recommendedName>
        <fullName evidence="7">THAP-type domain-containing protein</fullName>
    </recommendedName>
</protein>
<dbReference type="SMART" id="SM00980">
    <property type="entry name" value="THAP"/>
    <property type="match status" value="1"/>
</dbReference>
<accession>A0ABQ9G5Z1</accession>
<keyword evidence="3" id="KW-0862">Zinc</keyword>
<dbReference type="PANTHER" id="PTHR46600:SF11">
    <property type="entry name" value="THAP DOMAIN-CONTAINING PROTEIN 10"/>
    <property type="match status" value="1"/>
</dbReference>
<feature type="region of interest" description="Disordered" evidence="6">
    <location>
        <begin position="505"/>
        <end position="585"/>
    </location>
</feature>
<evidence type="ECO:0000256" key="5">
    <source>
        <dbReference type="PROSITE-ProRule" id="PRU00309"/>
    </source>
</evidence>
<keyword evidence="4 5" id="KW-0238">DNA-binding</keyword>
<dbReference type="InterPro" id="IPR038441">
    <property type="entry name" value="THAP_Znf_sf"/>
</dbReference>
<evidence type="ECO:0000313" key="8">
    <source>
        <dbReference type="EMBL" id="KAJ8866847.1"/>
    </source>
</evidence>
<evidence type="ECO:0000256" key="1">
    <source>
        <dbReference type="ARBA" id="ARBA00022723"/>
    </source>
</evidence>
<dbReference type="Pfam" id="PF05485">
    <property type="entry name" value="THAP"/>
    <property type="match status" value="1"/>
</dbReference>
<feature type="compositionally biased region" description="Polar residues" evidence="6">
    <location>
        <begin position="560"/>
        <end position="575"/>
    </location>
</feature>
<dbReference type="SUPFAM" id="SSF57716">
    <property type="entry name" value="Glucocorticoid receptor-like (DNA-binding domain)"/>
    <property type="match status" value="1"/>
</dbReference>
<feature type="compositionally biased region" description="Acidic residues" evidence="6">
    <location>
        <begin position="434"/>
        <end position="445"/>
    </location>
</feature>
<keyword evidence="2 5" id="KW-0863">Zinc-finger</keyword>
<feature type="region of interest" description="Disordered" evidence="6">
    <location>
        <begin position="431"/>
        <end position="457"/>
    </location>
</feature>
<evidence type="ECO:0000256" key="2">
    <source>
        <dbReference type="ARBA" id="ARBA00022771"/>
    </source>
</evidence>
<evidence type="ECO:0000259" key="7">
    <source>
        <dbReference type="PROSITE" id="PS50950"/>
    </source>
</evidence>
<comment type="caution">
    <text evidence="8">The sequence shown here is derived from an EMBL/GenBank/DDBJ whole genome shotgun (WGS) entry which is preliminary data.</text>
</comment>
<feature type="domain" description="THAP-type" evidence="7">
    <location>
        <begin position="1"/>
        <end position="85"/>
    </location>
</feature>
<name>A0ABQ9G5Z1_9NEOP</name>